<proteinExistence type="predicted"/>
<feature type="domain" description="HTH cro/C1-type" evidence="1">
    <location>
        <begin position="7"/>
        <end position="62"/>
    </location>
</feature>
<evidence type="ECO:0000313" key="2">
    <source>
        <dbReference type="EMBL" id="MVB11360.1"/>
    </source>
</evidence>
<dbReference type="AlphaFoldDB" id="A0A6N8I0T4"/>
<dbReference type="InterPro" id="IPR001387">
    <property type="entry name" value="Cro/C1-type_HTH"/>
</dbReference>
<dbReference type="Pfam" id="PF13443">
    <property type="entry name" value="HTH_26"/>
    <property type="match status" value="1"/>
</dbReference>
<dbReference type="Gene3D" id="1.10.260.40">
    <property type="entry name" value="lambda repressor-like DNA-binding domains"/>
    <property type="match status" value="1"/>
</dbReference>
<dbReference type="Proteomes" id="UP000469440">
    <property type="component" value="Unassembled WGS sequence"/>
</dbReference>
<comment type="caution">
    <text evidence="2">The sequence shown here is derived from an EMBL/GenBank/DDBJ whole genome shotgun (WGS) entry which is preliminary data.</text>
</comment>
<name>A0A6N8I0T4_9FIRM</name>
<evidence type="ECO:0000313" key="3">
    <source>
        <dbReference type="Proteomes" id="UP000469440"/>
    </source>
</evidence>
<dbReference type="SMART" id="SM00530">
    <property type="entry name" value="HTH_XRE"/>
    <property type="match status" value="1"/>
</dbReference>
<evidence type="ECO:0000259" key="1">
    <source>
        <dbReference type="PROSITE" id="PS50943"/>
    </source>
</evidence>
<dbReference type="GO" id="GO:0003677">
    <property type="term" value="F:DNA binding"/>
    <property type="evidence" value="ECO:0007669"/>
    <property type="project" value="InterPro"/>
</dbReference>
<dbReference type="OrthoDB" id="2087154at2"/>
<gene>
    <name evidence="2" type="ORF">CAFE_20740</name>
</gene>
<dbReference type="CDD" id="cd00093">
    <property type="entry name" value="HTH_XRE"/>
    <property type="match status" value="1"/>
</dbReference>
<dbReference type="PROSITE" id="PS50943">
    <property type="entry name" value="HTH_CROC1"/>
    <property type="match status" value="1"/>
</dbReference>
<dbReference type="InterPro" id="IPR010982">
    <property type="entry name" value="Lambda_DNA-bd_dom_sf"/>
</dbReference>
<sequence length="141" mass="15797">MTREQYLKLLIRNKGLTIKEYAKQIGMPYSTLLSMLNGSIGGAAVDNVAKICFGLDISISELQKYSNNPSIDGDILNLSRHEKIVIISYRKQPEMQAAVDRLLGVKQNNLINRLNDVETADELTELASKDTEQPVKSEHHL</sequence>
<keyword evidence="3" id="KW-1185">Reference proteome</keyword>
<reference evidence="2 3" key="1">
    <citation type="submission" date="2019-09" db="EMBL/GenBank/DDBJ databases">
        <title>Genome sequence of Clostridium sp. EA1.</title>
        <authorList>
            <person name="Poehlein A."/>
            <person name="Bengelsdorf F.R."/>
            <person name="Daniel R."/>
        </authorList>
    </citation>
    <scope>NUCLEOTIDE SEQUENCE [LARGE SCALE GENOMIC DNA]</scope>
    <source>
        <strain evidence="2 3">EA1</strain>
    </source>
</reference>
<accession>A0A6N8I0T4</accession>
<dbReference type="RefSeq" id="WP_156990606.1">
    <property type="nucleotide sequence ID" value="NZ_VWXL01000053.1"/>
</dbReference>
<dbReference type="EMBL" id="VWXL01000053">
    <property type="protein sequence ID" value="MVB11360.1"/>
    <property type="molecule type" value="Genomic_DNA"/>
</dbReference>
<protein>
    <recommendedName>
        <fullName evidence="1">HTH cro/C1-type domain-containing protein</fullName>
    </recommendedName>
</protein>
<dbReference type="SUPFAM" id="SSF47413">
    <property type="entry name" value="lambda repressor-like DNA-binding domains"/>
    <property type="match status" value="1"/>
</dbReference>
<organism evidence="2 3">
    <name type="scientific">Caproicibacter fermentans</name>
    <dbReference type="NCBI Taxonomy" id="2576756"/>
    <lineage>
        <taxon>Bacteria</taxon>
        <taxon>Bacillati</taxon>
        <taxon>Bacillota</taxon>
        <taxon>Clostridia</taxon>
        <taxon>Eubacteriales</taxon>
        <taxon>Acutalibacteraceae</taxon>
        <taxon>Caproicibacter</taxon>
    </lineage>
</organism>